<dbReference type="PANTHER" id="PTHR46797">
    <property type="entry name" value="HTH-TYPE TRANSCRIPTIONAL REGULATOR"/>
    <property type="match status" value="1"/>
</dbReference>
<dbReference type="EMBL" id="BOPO01000076">
    <property type="protein sequence ID" value="GIL28688.1"/>
    <property type="molecule type" value="Genomic_DNA"/>
</dbReference>
<dbReference type="SUPFAM" id="SSF47413">
    <property type="entry name" value="lambda repressor-like DNA-binding domains"/>
    <property type="match status" value="1"/>
</dbReference>
<dbReference type="PROSITE" id="PS50943">
    <property type="entry name" value="HTH_CROC1"/>
    <property type="match status" value="1"/>
</dbReference>
<comment type="caution">
    <text evidence="3">The sequence shown here is derived from an EMBL/GenBank/DDBJ whole genome shotgun (WGS) entry which is preliminary data.</text>
</comment>
<reference evidence="4" key="1">
    <citation type="journal article" date="2021" name="Int. J. Syst. Evol. Microbiol.">
        <title>Actinocatenispora comari sp. nov., an endophytic actinomycete isolated from aerial parts of Comarum salesowianum.</title>
        <authorList>
            <person name="Oyunbileg N."/>
            <person name="Iizaka Y."/>
            <person name="Hamada M."/>
            <person name="Davaapurev B.O."/>
            <person name="Fukumoto A."/>
            <person name="Tsetseg B."/>
            <person name="Kato F."/>
            <person name="Tamura T."/>
            <person name="Batkhuu J."/>
            <person name="Anzai Y."/>
        </authorList>
    </citation>
    <scope>NUCLEOTIDE SEQUENCE [LARGE SCALE GENOMIC DNA]</scope>
    <source>
        <strain evidence="4">NUM-2625</strain>
    </source>
</reference>
<evidence type="ECO:0000256" key="1">
    <source>
        <dbReference type="ARBA" id="ARBA00023125"/>
    </source>
</evidence>
<organism evidence="3 4">
    <name type="scientific">Actinocatenispora comari</name>
    <dbReference type="NCBI Taxonomy" id="2807577"/>
    <lineage>
        <taxon>Bacteria</taxon>
        <taxon>Bacillati</taxon>
        <taxon>Actinomycetota</taxon>
        <taxon>Actinomycetes</taxon>
        <taxon>Micromonosporales</taxon>
        <taxon>Micromonosporaceae</taxon>
        <taxon>Actinocatenispora</taxon>
    </lineage>
</organism>
<dbReference type="InterPro" id="IPR014710">
    <property type="entry name" value="RmlC-like_jellyroll"/>
</dbReference>
<dbReference type="CDD" id="cd02209">
    <property type="entry name" value="cupin_XRE_C"/>
    <property type="match status" value="1"/>
</dbReference>
<dbReference type="PANTHER" id="PTHR46797:SF1">
    <property type="entry name" value="METHYLPHOSPHONATE SYNTHASE"/>
    <property type="match status" value="1"/>
</dbReference>
<evidence type="ECO:0000259" key="2">
    <source>
        <dbReference type="PROSITE" id="PS50943"/>
    </source>
</evidence>
<dbReference type="GO" id="GO:0005829">
    <property type="term" value="C:cytosol"/>
    <property type="evidence" value="ECO:0007669"/>
    <property type="project" value="TreeGrafter"/>
</dbReference>
<evidence type="ECO:0000313" key="4">
    <source>
        <dbReference type="Proteomes" id="UP000614996"/>
    </source>
</evidence>
<dbReference type="Gene3D" id="1.10.260.40">
    <property type="entry name" value="lambda repressor-like DNA-binding domains"/>
    <property type="match status" value="1"/>
</dbReference>
<name>A0A8J4EMC4_9ACTN</name>
<dbReference type="InterPro" id="IPR001387">
    <property type="entry name" value="Cro/C1-type_HTH"/>
</dbReference>
<accession>A0A8J4EMC4</accession>
<dbReference type="GO" id="GO:0003677">
    <property type="term" value="F:DNA binding"/>
    <property type="evidence" value="ECO:0007669"/>
    <property type="project" value="UniProtKB-KW"/>
</dbReference>
<protein>
    <submittedName>
        <fullName evidence="3">Hypothetical transcriptional regulator</fullName>
    </submittedName>
</protein>
<dbReference type="Pfam" id="PF13560">
    <property type="entry name" value="HTH_31"/>
    <property type="match status" value="1"/>
</dbReference>
<proteinExistence type="predicted"/>
<dbReference type="RefSeq" id="WP_207126400.1">
    <property type="nucleotide sequence ID" value="NZ_BOPO01000076.1"/>
</dbReference>
<gene>
    <name evidence="3" type="ORF">NUM_39420</name>
</gene>
<dbReference type="Proteomes" id="UP000614996">
    <property type="component" value="Unassembled WGS sequence"/>
</dbReference>
<dbReference type="InterPro" id="IPR010982">
    <property type="entry name" value="Lambda_DNA-bd_dom_sf"/>
</dbReference>
<dbReference type="InterPro" id="IPR011051">
    <property type="entry name" value="RmlC_Cupin_sf"/>
</dbReference>
<dbReference type="SUPFAM" id="SSF51182">
    <property type="entry name" value="RmlC-like cupins"/>
    <property type="match status" value="1"/>
</dbReference>
<dbReference type="SMART" id="SM00530">
    <property type="entry name" value="HTH_XRE"/>
    <property type="match status" value="1"/>
</dbReference>
<dbReference type="CDD" id="cd00093">
    <property type="entry name" value="HTH_XRE"/>
    <property type="match status" value="1"/>
</dbReference>
<keyword evidence="4" id="KW-1185">Reference proteome</keyword>
<feature type="domain" description="HTH cro/C1-type" evidence="2">
    <location>
        <begin position="11"/>
        <end position="65"/>
    </location>
</feature>
<dbReference type="InterPro" id="IPR050807">
    <property type="entry name" value="TransReg_Diox_bact_type"/>
</dbReference>
<sequence length="181" mass="18848">MELAEQVGHRLRALRETRALSLSALARRSGIGKATLSRLESGQRNPTLATLYALTTALDAPLSAVLPGPADDAPAVSGAAVDARLIERRADGGLVTEAYRVDIRAGADQRSAAHAPGTYEQLIVLSGTVLVGPVDAPVTVHAGGHVRFAADVAHRYRCPDATAHGLLTVHYPITPAATRPG</sequence>
<evidence type="ECO:0000313" key="3">
    <source>
        <dbReference type="EMBL" id="GIL28688.1"/>
    </source>
</evidence>
<keyword evidence="1" id="KW-0238">DNA-binding</keyword>
<dbReference type="GO" id="GO:0003700">
    <property type="term" value="F:DNA-binding transcription factor activity"/>
    <property type="evidence" value="ECO:0007669"/>
    <property type="project" value="TreeGrafter"/>
</dbReference>
<dbReference type="AlphaFoldDB" id="A0A8J4EMC4"/>
<dbReference type="Gene3D" id="2.60.120.10">
    <property type="entry name" value="Jelly Rolls"/>
    <property type="match status" value="1"/>
</dbReference>